<proteinExistence type="predicted"/>
<organism evidence="1">
    <name type="scientific">Arundo donax</name>
    <name type="common">Giant reed</name>
    <name type="synonym">Donax arundinaceus</name>
    <dbReference type="NCBI Taxonomy" id="35708"/>
    <lineage>
        <taxon>Eukaryota</taxon>
        <taxon>Viridiplantae</taxon>
        <taxon>Streptophyta</taxon>
        <taxon>Embryophyta</taxon>
        <taxon>Tracheophyta</taxon>
        <taxon>Spermatophyta</taxon>
        <taxon>Magnoliopsida</taxon>
        <taxon>Liliopsida</taxon>
        <taxon>Poales</taxon>
        <taxon>Poaceae</taxon>
        <taxon>PACMAD clade</taxon>
        <taxon>Arundinoideae</taxon>
        <taxon>Arundineae</taxon>
        <taxon>Arundo</taxon>
    </lineage>
</organism>
<reference evidence="1" key="1">
    <citation type="submission" date="2014-09" db="EMBL/GenBank/DDBJ databases">
        <authorList>
            <person name="Magalhaes I.L.F."/>
            <person name="Oliveira U."/>
            <person name="Santos F.R."/>
            <person name="Vidigal T.H.D.A."/>
            <person name="Brescovit A.D."/>
            <person name="Santos A.J."/>
        </authorList>
    </citation>
    <scope>NUCLEOTIDE SEQUENCE</scope>
    <source>
        <tissue evidence="1">Shoot tissue taken approximately 20 cm above the soil surface</tissue>
    </source>
</reference>
<protein>
    <submittedName>
        <fullName evidence="1">Uncharacterized protein</fullName>
    </submittedName>
</protein>
<dbReference type="AlphaFoldDB" id="A0A0A9FMT1"/>
<evidence type="ECO:0000313" key="1">
    <source>
        <dbReference type="EMBL" id="JAE12599.1"/>
    </source>
</evidence>
<name>A0A0A9FMT1_ARUDO</name>
<sequence length="73" mass="8573">MPKLERLKLRFKEIFETPSGIQHLFGLKEIFLEIGRFRGKEPRRRGALSEFIMAINMHPSHPSVKIVNCPHVY</sequence>
<reference evidence="1" key="2">
    <citation type="journal article" date="2015" name="Data Brief">
        <title>Shoot transcriptome of the giant reed, Arundo donax.</title>
        <authorList>
            <person name="Barrero R.A."/>
            <person name="Guerrero F.D."/>
            <person name="Moolhuijzen P."/>
            <person name="Goolsby J.A."/>
            <person name="Tidwell J."/>
            <person name="Bellgard S.E."/>
            <person name="Bellgard M.I."/>
        </authorList>
    </citation>
    <scope>NUCLEOTIDE SEQUENCE</scope>
    <source>
        <tissue evidence="1">Shoot tissue taken approximately 20 cm above the soil surface</tissue>
    </source>
</reference>
<accession>A0A0A9FMT1</accession>
<dbReference type="EMBL" id="GBRH01185297">
    <property type="protein sequence ID" value="JAE12599.1"/>
    <property type="molecule type" value="Transcribed_RNA"/>
</dbReference>